<keyword evidence="3" id="KW-1185">Reference proteome</keyword>
<name>A0A919NP79_9ACTN</name>
<keyword evidence="1" id="KW-0812">Transmembrane</keyword>
<feature type="transmembrane region" description="Helical" evidence="1">
    <location>
        <begin position="153"/>
        <end position="174"/>
    </location>
</feature>
<dbReference type="EMBL" id="BOMY01000030">
    <property type="protein sequence ID" value="GIF21536.1"/>
    <property type="molecule type" value="Genomic_DNA"/>
</dbReference>
<proteinExistence type="predicted"/>
<evidence type="ECO:0000256" key="1">
    <source>
        <dbReference type="SAM" id="Phobius"/>
    </source>
</evidence>
<dbReference type="AlphaFoldDB" id="A0A919NP79"/>
<comment type="caution">
    <text evidence="2">The sequence shown here is derived from an EMBL/GenBank/DDBJ whole genome shotgun (WGS) entry which is preliminary data.</text>
</comment>
<accession>A0A919NP79</accession>
<keyword evidence="1" id="KW-1133">Transmembrane helix</keyword>
<evidence type="ECO:0008006" key="4">
    <source>
        <dbReference type="Google" id="ProtNLM"/>
    </source>
</evidence>
<evidence type="ECO:0000313" key="2">
    <source>
        <dbReference type="EMBL" id="GIF21536.1"/>
    </source>
</evidence>
<gene>
    <name evidence="2" type="ORF">Ate02nite_42660</name>
</gene>
<feature type="transmembrane region" description="Helical" evidence="1">
    <location>
        <begin position="55"/>
        <end position="77"/>
    </location>
</feature>
<dbReference type="RefSeq" id="WP_203808223.1">
    <property type="nucleotide sequence ID" value="NZ_BOMY01000030.1"/>
</dbReference>
<feature type="transmembrane region" description="Helical" evidence="1">
    <location>
        <begin position="21"/>
        <end position="43"/>
    </location>
</feature>
<reference evidence="2" key="1">
    <citation type="submission" date="2021-01" db="EMBL/GenBank/DDBJ databases">
        <title>Whole genome shotgun sequence of Actinoplanes tereljensis NBRC 105297.</title>
        <authorList>
            <person name="Komaki H."/>
            <person name="Tamura T."/>
        </authorList>
    </citation>
    <scope>NUCLEOTIDE SEQUENCE</scope>
    <source>
        <strain evidence="2">NBRC 105297</strain>
    </source>
</reference>
<keyword evidence="1" id="KW-0472">Membrane</keyword>
<evidence type="ECO:0000313" key="3">
    <source>
        <dbReference type="Proteomes" id="UP000623608"/>
    </source>
</evidence>
<dbReference type="Proteomes" id="UP000623608">
    <property type="component" value="Unassembled WGS sequence"/>
</dbReference>
<protein>
    <recommendedName>
        <fullName evidence="4">Integral membrane protein</fullName>
    </recommendedName>
</protein>
<sequence>MSLRERVVHYRTERDMTGEQAAARISAYLYGNIITFAALLPLAKSDIEHGHSIQLLLGVAVTTFLAHVFAEIVGHHARAGQAMTRAEIWHELRDSRPIATSALIPALLLAAAAADWLSPDAALFCSEGYLLVRLALVGFLVERLRSDRVSPRTLLSGLALAAVAAGIAFLKVLLGH</sequence>
<organism evidence="2 3">
    <name type="scientific">Paractinoplanes tereljensis</name>
    <dbReference type="NCBI Taxonomy" id="571912"/>
    <lineage>
        <taxon>Bacteria</taxon>
        <taxon>Bacillati</taxon>
        <taxon>Actinomycetota</taxon>
        <taxon>Actinomycetes</taxon>
        <taxon>Micromonosporales</taxon>
        <taxon>Micromonosporaceae</taxon>
        <taxon>Paractinoplanes</taxon>
    </lineage>
</organism>